<sequence>MTAQANTAPDVNRDLVLTRLIDAPREKLYAAWTQPELLTQWFAPKPWSTPRAVLDVRPGGASVVTMADESGTEYPNPGQYLEVVPNEKLVFTDAYIGDWEPSAKPFMTVILTFTEEAGKTRYTAIARHWTAEDRKSHEDMGFHEGWGMCTDQLEDLVKRI</sequence>
<dbReference type="InterPro" id="IPR023393">
    <property type="entry name" value="START-like_dom_sf"/>
</dbReference>
<proteinExistence type="inferred from homology"/>
<dbReference type="SUPFAM" id="SSF55961">
    <property type="entry name" value="Bet v1-like"/>
    <property type="match status" value="1"/>
</dbReference>
<protein>
    <submittedName>
        <fullName evidence="3">SRPBCC family protein</fullName>
    </submittedName>
</protein>
<name>A0ABY6CC56_9HYPH</name>
<accession>A0ABY6CC56</accession>
<reference evidence="3 4" key="1">
    <citation type="submission" date="2022-09" db="EMBL/GenBank/DDBJ databases">
        <title>Interaction between co-microsymbionts with complementary sets of symbiotic genes in legume-rhizobium systems.</title>
        <authorList>
            <person name="Safronova V."/>
            <person name="Sazanova A."/>
            <person name="Afonin A."/>
            <person name="Chirak E."/>
        </authorList>
    </citation>
    <scope>NUCLEOTIDE SEQUENCE [LARGE SCALE GENOMIC DNA]</scope>
    <source>
        <strain evidence="3 4">A18/4-1</strain>
    </source>
</reference>
<gene>
    <name evidence="3" type="ORF">N8A98_21900</name>
</gene>
<dbReference type="Proteomes" id="UP001061862">
    <property type="component" value="Chromosome"/>
</dbReference>
<dbReference type="Gene3D" id="3.30.530.20">
    <property type="match status" value="1"/>
</dbReference>
<evidence type="ECO:0000313" key="4">
    <source>
        <dbReference type="Proteomes" id="UP001061862"/>
    </source>
</evidence>
<organism evidence="3 4">
    <name type="scientific">Devosia neptuniae</name>
    <dbReference type="NCBI Taxonomy" id="191302"/>
    <lineage>
        <taxon>Bacteria</taxon>
        <taxon>Pseudomonadati</taxon>
        <taxon>Pseudomonadota</taxon>
        <taxon>Alphaproteobacteria</taxon>
        <taxon>Hyphomicrobiales</taxon>
        <taxon>Devosiaceae</taxon>
        <taxon>Devosia</taxon>
    </lineage>
</organism>
<dbReference type="InterPro" id="IPR013538">
    <property type="entry name" value="ASHA1/2-like_C"/>
</dbReference>
<keyword evidence="4" id="KW-1185">Reference proteome</keyword>
<evidence type="ECO:0000259" key="2">
    <source>
        <dbReference type="Pfam" id="PF08327"/>
    </source>
</evidence>
<evidence type="ECO:0000313" key="3">
    <source>
        <dbReference type="EMBL" id="UXN69829.1"/>
    </source>
</evidence>
<evidence type="ECO:0000256" key="1">
    <source>
        <dbReference type="ARBA" id="ARBA00006817"/>
    </source>
</evidence>
<feature type="domain" description="Activator of Hsp90 ATPase homologue 1/2-like C-terminal" evidence="2">
    <location>
        <begin position="22"/>
        <end position="157"/>
    </location>
</feature>
<comment type="similarity">
    <text evidence="1">Belongs to the AHA1 family.</text>
</comment>
<dbReference type="Pfam" id="PF08327">
    <property type="entry name" value="AHSA1"/>
    <property type="match status" value="1"/>
</dbReference>
<dbReference type="EMBL" id="CP104965">
    <property type="protein sequence ID" value="UXN69829.1"/>
    <property type="molecule type" value="Genomic_DNA"/>
</dbReference>
<dbReference type="RefSeq" id="WP_262168473.1">
    <property type="nucleotide sequence ID" value="NZ_CP104965.1"/>
</dbReference>
<dbReference type="CDD" id="cd08896">
    <property type="entry name" value="SRPBCC_CalC_Aha1-like_3"/>
    <property type="match status" value="1"/>
</dbReference>